<accession>A0A5C6FLS5</accession>
<keyword evidence="4" id="KW-0676">Redox-active center</keyword>
<evidence type="ECO:0000313" key="7">
    <source>
        <dbReference type="EMBL" id="TWU63120.1"/>
    </source>
</evidence>
<proteinExistence type="predicted"/>
<evidence type="ECO:0000259" key="6">
    <source>
        <dbReference type="PROSITE" id="PS51352"/>
    </source>
</evidence>
<evidence type="ECO:0000313" key="8">
    <source>
        <dbReference type="Proteomes" id="UP000316476"/>
    </source>
</evidence>
<keyword evidence="2" id="KW-0201">Cytochrome c-type biogenesis</keyword>
<dbReference type="PANTHER" id="PTHR42852">
    <property type="entry name" value="THIOL:DISULFIDE INTERCHANGE PROTEIN DSBE"/>
    <property type="match status" value="1"/>
</dbReference>
<dbReference type="InterPro" id="IPR013766">
    <property type="entry name" value="Thioredoxin_domain"/>
</dbReference>
<dbReference type="AlphaFoldDB" id="A0A5C6FLS5"/>
<name>A0A5C6FLS5_9PLAN</name>
<evidence type="ECO:0000256" key="1">
    <source>
        <dbReference type="ARBA" id="ARBA00004196"/>
    </source>
</evidence>
<protein>
    <submittedName>
        <fullName evidence="7">Redoxin</fullName>
    </submittedName>
</protein>
<dbReference type="CDD" id="cd02966">
    <property type="entry name" value="TlpA_like_family"/>
    <property type="match status" value="1"/>
</dbReference>
<dbReference type="GO" id="GO:0017004">
    <property type="term" value="P:cytochrome complex assembly"/>
    <property type="evidence" value="ECO:0007669"/>
    <property type="project" value="UniProtKB-KW"/>
</dbReference>
<sequence>MASNLRPRTPFSEPMNKSTQTISRFPASTGHDRPSNVDPMTIRRSRTILGRSREIFLALCGLTMLVAGCGQRVSDGTADDESSSESVTNTESVTDTSKTVAEPVAPDGTKSAKKSEPEIRYEPWPAIEKRIQAGGKVTVVDFWSLSCEPCLRELPSLAELARERDDEFDFVAIAVDFDGRQTKPPESYEPKILAVLKALDATFESYLCETASDTVFQAIDIPSIPAVFVYGADGKLLKKFVDTGDTAGFTYEDNVIPFLDELASGS</sequence>
<dbReference type="GO" id="GO:0016491">
    <property type="term" value="F:oxidoreductase activity"/>
    <property type="evidence" value="ECO:0007669"/>
    <property type="project" value="InterPro"/>
</dbReference>
<dbReference type="InterPro" id="IPR013740">
    <property type="entry name" value="Redoxin"/>
</dbReference>
<dbReference type="EMBL" id="SJPZ01000002">
    <property type="protein sequence ID" value="TWU63120.1"/>
    <property type="molecule type" value="Genomic_DNA"/>
</dbReference>
<evidence type="ECO:0000256" key="4">
    <source>
        <dbReference type="ARBA" id="ARBA00023284"/>
    </source>
</evidence>
<evidence type="ECO:0000256" key="2">
    <source>
        <dbReference type="ARBA" id="ARBA00022748"/>
    </source>
</evidence>
<dbReference type="Proteomes" id="UP000316476">
    <property type="component" value="Unassembled WGS sequence"/>
</dbReference>
<keyword evidence="3" id="KW-1015">Disulfide bond</keyword>
<gene>
    <name evidence="7" type="ORF">V7x_48580</name>
</gene>
<dbReference type="Pfam" id="PF08534">
    <property type="entry name" value="Redoxin"/>
    <property type="match status" value="1"/>
</dbReference>
<dbReference type="GO" id="GO:0030313">
    <property type="term" value="C:cell envelope"/>
    <property type="evidence" value="ECO:0007669"/>
    <property type="project" value="UniProtKB-SubCell"/>
</dbReference>
<dbReference type="InterPro" id="IPR036249">
    <property type="entry name" value="Thioredoxin-like_sf"/>
</dbReference>
<feature type="compositionally biased region" description="Low complexity" evidence="5">
    <location>
        <begin position="84"/>
        <end position="97"/>
    </location>
</feature>
<dbReference type="InterPro" id="IPR050553">
    <property type="entry name" value="Thioredoxin_ResA/DsbE_sf"/>
</dbReference>
<comment type="subcellular location">
    <subcellularLocation>
        <location evidence="1">Cell envelope</location>
    </subcellularLocation>
</comment>
<dbReference type="PROSITE" id="PS51352">
    <property type="entry name" value="THIOREDOXIN_2"/>
    <property type="match status" value="1"/>
</dbReference>
<dbReference type="PANTHER" id="PTHR42852:SF6">
    <property type="entry name" value="THIOL:DISULFIDE INTERCHANGE PROTEIN DSBE"/>
    <property type="match status" value="1"/>
</dbReference>
<feature type="domain" description="Thioredoxin" evidence="6">
    <location>
        <begin position="99"/>
        <end position="264"/>
    </location>
</feature>
<feature type="region of interest" description="Disordered" evidence="5">
    <location>
        <begin position="1"/>
        <end position="39"/>
    </location>
</feature>
<dbReference type="SUPFAM" id="SSF52833">
    <property type="entry name" value="Thioredoxin-like"/>
    <property type="match status" value="1"/>
</dbReference>
<evidence type="ECO:0000256" key="5">
    <source>
        <dbReference type="SAM" id="MobiDB-lite"/>
    </source>
</evidence>
<reference evidence="7 8" key="1">
    <citation type="submission" date="2019-02" db="EMBL/GenBank/DDBJ databases">
        <title>Deep-cultivation of Planctomycetes and their phenomic and genomic characterization uncovers novel biology.</title>
        <authorList>
            <person name="Wiegand S."/>
            <person name="Jogler M."/>
            <person name="Boedeker C."/>
            <person name="Pinto D."/>
            <person name="Vollmers J."/>
            <person name="Rivas-Marin E."/>
            <person name="Kohn T."/>
            <person name="Peeters S.H."/>
            <person name="Heuer A."/>
            <person name="Rast P."/>
            <person name="Oberbeckmann S."/>
            <person name="Bunk B."/>
            <person name="Jeske O."/>
            <person name="Meyerdierks A."/>
            <person name="Storesund J.E."/>
            <person name="Kallscheuer N."/>
            <person name="Luecker S."/>
            <person name="Lage O.M."/>
            <person name="Pohl T."/>
            <person name="Merkel B.J."/>
            <person name="Hornburger P."/>
            <person name="Mueller R.-W."/>
            <person name="Bruemmer F."/>
            <person name="Labrenz M."/>
            <person name="Spormann A.M."/>
            <person name="Op Den Camp H."/>
            <person name="Overmann J."/>
            <person name="Amann R."/>
            <person name="Jetten M.S.M."/>
            <person name="Mascher T."/>
            <person name="Medema M.H."/>
            <person name="Devos D.P."/>
            <person name="Kaster A.-K."/>
            <person name="Ovreas L."/>
            <person name="Rohde M."/>
            <person name="Galperin M.Y."/>
            <person name="Jogler C."/>
        </authorList>
    </citation>
    <scope>NUCLEOTIDE SEQUENCE [LARGE SCALE GENOMIC DNA]</scope>
    <source>
        <strain evidence="7 8">V7</strain>
    </source>
</reference>
<evidence type="ECO:0000256" key="3">
    <source>
        <dbReference type="ARBA" id="ARBA00023157"/>
    </source>
</evidence>
<dbReference type="Gene3D" id="3.40.30.10">
    <property type="entry name" value="Glutaredoxin"/>
    <property type="match status" value="1"/>
</dbReference>
<comment type="caution">
    <text evidence="7">The sequence shown here is derived from an EMBL/GenBank/DDBJ whole genome shotgun (WGS) entry which is preliminary data.</text>
</comment>
<organism evidence="7 8">
    <name type="scientific">Crateriforma conspicua</name>
    <dbReference type="NCBI Taxonomy" id="2527996"/>
    <lineage>
        <taxon>Bacteria</taxon>
        <taxon>Pseudomonadati</taxon>
        <taxon>Planctomycetota</taxon>
        <taxon>Planctomycetia</taxon>
        <taxon>Planctomycetales</taxon>
        <taxon>Planctomycetaceae</taxon>
        <taxon>Crateriforma</taxon>
    </lineage>
</organism>
<dbReference type="OrthoDB" id="261812at2"/>
<feature type="region of interest" description="Disordered" evidence="5">
    <location>
        <begin position="73"/>
        <end position="117"/>
    </location>
</feature>